<feature type="transmembrane region" description="Helical" evidence="12">
    <location>
        <begin position="45"/>
        <end position="65"/>
    </location>
</feature>
<dbReference type="GO" id="GO:0022904">
    <property type="term" value="P:respiratory electron transport chain"/>
    <property type="evidence" value="ECO:0007669"/>
    <property type="project" value="InterPro"/>
</dbReference>
<keyword evidence="11" id="KW-0679">Respiratory chain</keyword>
<gene>
    <name evidence="15" type="primary">petB</name>
    <name evidence="15" type="ORF">HCTETAUR1_019</name>
</gene>
<dbReference type="EMBL" id="KJ939343">
    <property type="protein sequence ID" value="AIT41425.1"/>
    <property type="molecule type" value="Genomic_DNA"/>
</dbReference>
<evidence type="ECO:0000313" key="15">
    <source>
        <dbReference type="EMBL" id="AIT41425.1"/>
    </source>
</evidence>
<keyword evidence="5 11" id="KW-0812">Transmembrane</keyword>
<keyword evidence="7 11" id="KW-0249">Electron transport</keyword>
<dbReference type="Pfam" id="PF00033">
    <property type="entry name" value="Cytochrome_B"/>
    <property type="match status" value="1"/>
</dbReference>
<dbReference type="Pfam" id="PF00032">
    <property type="entry name" value="Cytochrom_B_C"/>
    <property type="match status" value="1"/>
</dbReference>
<sequence length="317" mass="36404">MRRFKYGWLVRNAHVNGASLIFCALYAHMFRAMYYRSYIGKRRRVWLVGSAIYVLMMCVSFIGYVLPWGQLSYWAAVVITNFINAIPLIGRWLKLFVLGAHAVRDPLLRRFFVFHCFLPFVLFFLAVFHVALVHNSGQNDVISNRTPAIGSRVNMFPVYVLKDLVLVGLYSLILCALCLAFPNVFSNKLNYEPADFYNTPADIKPEWYFMHYYSVLRVFESKLAGVFVTSLTLLFIVVLPYTHEDLPSDALKDLYKPSVVVLFLSFALLGILGALRLNYWLAVLAKLCVCVCLSFFVWPVIARLTRVLAATLVTWRC</sequence>
<comment type="subcellular location">
    <subcellularLocation>
        <location evidence="1">Membrane</location>
        <topology evidence="1">Multi-pass membrane protein</topology>
    </subcellularLocation>
</comment>
<evidence type="ECO:0000256" key="9">
    <source>
        <dbReference type="ARBA" id="ARBA00023004"/>
    </source>
</evidence>
<dbReference type="InterPro" id="IPR016174">
    <property type="entry name" value="Di-haem_cyt_TM"/>
</dbReference>
<feature type="transmembrane region" description="Helical" evidence="12">
    <location>
        <begin position="279"/>
        <end position="301"/>
    </location>
</feature>
<proteinExistence type="inferred from homology"/>
<dbReference type="PROSITE" id="PS51003">
    <property type="entry name" value="CYTB_CTER"/>
    <property type="match status" value="1"/>
</dbReference>
<comment type="subunit">
    <text evidence="2 11">The main subunits of complex b-c1 are: cytochrome b, cytochrome c1 and the Rieske protein.</text>
</comment>
<dbReference type="PROSITE" id="PS51002">
    <property type="entry name" value="CYTB_NTER"/>
    <property type="match status" value="1"/>
</dbReference>
<evidence type="ECO:0000256" key="5">
    <source>
        <dbReference type="ARBA" id="ARBA00022692"/>
    </source>
</evidence>
<dbReference type="Gene3D" id="1.20.810.10">
    <property type="entry name" value="Cytochrome Bc1 Complex, Chain C"/>
    <property type="match status" value="1"/>
</dbReference>
<dbReference type="GO" id="GO:0016020">
    <property type="term" value="C:membrane"/>
    <property type="evidence" value="ECO:0007669"/>
    <property type="project" value="UniProtKB-SubCell"/>
</dbReference>
<feature type="transmembrane region" description="Helical" evidence="12">
    <location>
        <begin position="254"/>
        <end position="272"/>
    </location>
</feature>
<dbReference type="SUPFAM" id="SSF81342">
    <property type="entry name" value="Transmembrane di-heme cytochromes"/>
    <property type="match status" value="1"/>
</dbReference>
<dbReference type="InterPro" id="IPR027387">
    <property type="entry name" value="Cytb/b6-like_sf"/>
</dbReference>
<evidence type="ECO:0000256" key="4">
    <source>
        <dbReference type="ARBA" id="ARBA00022617"/>
    </source>
</evidence>
<keyword evidence="10 12" id="KW-0472">Membrane</keyword>
<feature type="transmembrane region" description="Helical" evidence="12">
    <location>
        <begin position="223"/>
        <end position="242"/>
    </location>
</feature>
<feature type="transmembrane region" description="Helical" evidence="12">
    <location>
        <begin position="71"/>
        <end position="90"/>
    </location>
</feature>
<feature type="domain" description="Cytochrome b/b6 C-terminal region profile" evidence="14">
    <location>
        <begin position="145"/>
        <end position="316"/>
    </location>
</feature>
<organism evidence="15">
    <name type="scientific">Candidatus Hodgkinia cicadicola</name>
    <dbReference type="NCBI Taxonomy" id="573658"/>
    <lineage>
        <taxon>Bacteria</taxon>
        <taxon>Pseudomonadati</taxon>
        <taxon>Pseudomonadota</taxon>
        <taxon>Alphaproteobacteria</taxon>
        <taxon>Hyphomicrobiales</taxon>
        <taxon>Candidatus Hodgkinia</taxon>
    </lineage>
</organism>
<protein>
    <recommendedName>
        <fullName evidence="11">Cytochrome b</fullName>
    </recommendedName>
</protein>
<evidence type="ECO:0000256" key="12">
    <source>
        <dbReference type="SAM" id="Phobius"/>
    </source>
</evidence>
<keyword evidence="8 12" id="KW-1133">Transmembrane helix</keyword>
<keyword evidence="9" id="KW-0408">Iron</keyword>
<evidence type="ECO:0000256" key="6">
    <source>
        <dbReference type="ARBA" id="ARBA00022723"/>
    </source>
</evidence>
<dbReference type="GO" id="GO:0009055">
    <property type="term" value="F:electron transfer activity"/>
    <property type="evidence" value="ECO:0007669"/>
    <property type="project" value="InterPro"/>
</dbReference>
<name>A0A097GZU0_9HYPH</name>
<evidence type="ECO:0000259" key="14">
    <source>
        <dbReference type="PROSITE" id="PS51003"/>
    </source>
</evidence>
<dbReference type="InterPro" id="IPR005797">
    <property type="entry name" value="Cyt_b/b6_N"/>
</dbReference>
<evidence type="ECO:0000256" key="3">
    <source>
        <dbReference type="ARBA" id="ARBA00022448"/>
    </source>
</evidence>
<evidence type="ECO:0000259" key="13">
    <source>
        <dbReference type="PROSITE" id="PS51002"/>
    </source>
</evidence>
<dbReference type="InterPro" id="IPR005798">
    <property type="entry name" value="Cyt_b/b6_C"/>
</dbReference>
<feature type="transmembrane region" description="Helical" evidence="12">
    <location>
        <begin position="164"/>
        <end position="185"/>
    </location>
</feature>
<comment type="function">
    <text evidence="11">Component of the ubiquinol-cytochrome c reductase complex (complex III or cytochrome b-c1 complex), which is a respiratory chain that generates an electrochemical potential coupled to ATP synthesis.</text>
</comment>
<dbReference type="AlphaFoldDB" id="A0A097GZU0"/>
<evidence type="ECO:0000256" key="11">
    <source>
        <dbReference type="RuleBase" id="RU003385"/>
    </source>
</evidence>
<feature type="transmembrane region" description="Helical" evidence="12">
    <location>
        <begin position="13"/>
        <end position="33"/>
    </location>
</feature>
<evidence type="ECO:0000256" key="2">
    <source>
        <dbReference type="ARBA" id="ARBA00011649"/>
    </source>
</evidence>
<dbReference type="GO" id="GO:0046872">
    <property type="term" value="F:metal ion binding"/>
    <property type="evidence" value="ECO:0007669"/>
    <property type="project" value="UniProtKB-KW"/>
</dbReference>
<evidence type="ECO:0000256" key="7">
    <source>
        <dbReference type="ARBA" id="ARBA00022982"/>
    </source>
</evidence>
<keyword evidence="4 11" id="KW-0349">Heme</keyword>
<evidence type="ECO:0000256" key="1">
    <source>
        <dbReference type="ARBA" id="ARBA00004141"/>
    </source>
</evidence>
<dbReference type="GO" id="GO:0016491">
    <property type="term" value="F:oxidoreductase activity"/>
    <property type="evidence" value="ECO:0007669"/>
    <property type="project" value="InterPro"/>
</dbReference>
<keyword evidence="3 11" id="KW-0813">Transport</keyword>
<keyword evidence="6" id="KW-0479">Metal-binding</keyword>
<dbReference type="SUPFAM" id="SSF81648">
    <property type="entry name" value="a domain/subunit of cytochrome bc1 complex (Ubiquinol-cytochrome c reductase)"/>
    <property type="match status" value="1"/>
</dbReference>
<feature type="transmembrane region" description="Helical" evidence="12">
    <location>
        <begin position="111"/>
        <end position="132"/>
    </location>
</feature>
<comment type="similarity">
    <text evidence="11">Belongs to the cytochrome b family.</text>
</comment>
<evidence type="ECO:0000256" key="10">
    <source>
        <dbReference type="ARBA" id="ARBA00023136"/>
    </source>
</evidence>
<dbReference type="PANTHER" id="PTHR19271:SF16">
    <property type="entry name" value="CYTOCHROME B"/>
    <property type="match status" value="1"/>
</dbReference>
<accession>A0A097GZU0</accession>
<feature type="domain" description="Cytochrome b/b6 N-terminal region profile" evidence="13">
    <location>
        <begin position="1"/>
        <end position="142"/>
    </location>
</feature>
<comment type="cofactor">
    <cofactor evidence="11">
        <name>heme b</name>
        <dbReference type="ChEBI" id="CHEBI:60344"/>
    </cofactor>
    <text evidence="11">Binds 2 heme groups non-covalently.</text>
</comment>
<reference evidence="15" key="1">
    <citation type="journal article" date="2014" name="Cell">
        <title>Sympatric speciation in a bacterial endosymbiont results in two genomes with the functionality of one.</title>
        <authorList>
            <person name="Van Leuven J.T."/>
            <person name="Meister R.C."/>
            <person name="Simon C."/>
            <person name="McCutcheon J.P."/>
        </authorList>
    </citation>
    <scope>NUCLEOTIDE SEQUENCE</scope>
    <source>
        <strain evidence="15">TETAUR1a</strain>
    </source>
</reference>
<dbReference type="InterPro" id="IPR036150">
    <property type="entry name" value="Cyt_b/b6_C_sf"/>
</dbReference>
<dbReference type="PANTHER" id="PTHR19271">
    <property type="entry name" value="CYTOCHROME B"/>
    <property type="match status" value="1"/>
</dbReference>
<evidence type="ECO:0000256" key="8">
    <source>
        <dbReference type="ARBA" id="ARBA00022989"/>
    </source>
</evidence>